<accession>A0A8S3UVJ8</accession>
<organism evidence="2 3">
    <name type="scientific">Mytilus edulis</name>
    <name type="common">Blue mussel</name>
    <dbReference type="NCBI Taxonomy" id="6550"/>
    <lineage>
        <taxon>Eukaryota</taxon>
        <taxon>Metazoa</taxon>
        <taxon>Spiralia</taxon>
        <taxon>Lophotrochozoa</taxon>
        <taxon>Mollusca</taxon>
        <taxon>Bivalvia</taxon>
        <taxon>Autobranchia</taxon>
        <taxon>Pteriomorphia</taxon>
        <taxon>Mytilida</taxon>
        <taxon>Mytiloidea</taxon>
        <taxon>Mytilidae</taxon>
        <taxon>Mytilinae</taxon>
        <taxon>Mytilus</taxon>
    </lineage>
</organism>
<feature type="compositionally biased region" description="Acidic residues" evidence="1">
    <location>
        <begin position="193"/>
        <end position="203"/>
    </location>
</feature>
<dbReference type="Proteomes" id="UP000683360">
    <property type="component" value="Unassembled WGS sequence"/>
</dbReference>
<feature type="compositionally biased region" description="Basic and acidic residues" evidence="1">
    <location>
        <begin position="281"/>
        <end position="293"/>
    </location>
</feature>
<feature type="compositionally biased region" description="Polar residues" evidence="1">
    <location>
        <begin position="78"/>
        <end position="101"/>
    </location>
</feature>
<evidence type="ECO:0000313" key="3">
    <source>
        <dbReference type="Proteomes" id="UP000683360"/>
    </source>
</evidence>
<comment type="caution">
    <text evidence="2">The sequence shown here is derived from an EMBL/GenBank/DDBJ whole genome shotgun (WGS) entry which is preliminary data.</text>
</comment>
<dbReference type="AlphaFoldDB" id="A0A8S3UVJ8"/>
<evidence type="ECO:0000256" key="1">
    <source>
        <dbReference type="SAM" id="MobiDB-lite"/>
    </source>
</evidence>
<keyword evidence="3" id="KW-1185">Reference proteome</keyword>
<feature type="region of interest" description="Disordered" evidence="1">
    <location>
        <begin position="347"/>
        <end position="368"/>
    </location>
</feature>
<feature type="compositionally biased region" description="Basic and acidic residues" evidence="1">
    <location>
        <begin position="231"/>
        <end position="240"/>
    </location>
</feature>
<feature type="region of interest" description="Disordered" evidence="1">
    <location>
        <begin position="276"/>
        <end position="307"/>
    </location>
</feature>
<reference evidence="2" key="1">
    <citation type="submission" date="2021-03" db="EMBL/GenBank/DDBJ databases">
        <authorList>
            <person name="Bekaert M."/>
        </authorList>
    </citation>
    <scope>NUCLEOTIDE SEQUENCE</scope>
</reference>
<feature type="compositionally biased region" description="Acidic residues" evidence="1">
    <location>
        <begin position="211"/>
        <end position="229"/>
    </location>
</feature>
<feature type="compositionally biased region" description="Low complexity" evidence="1">
    <location>
        <begin position="40"/>
        <end position="57"/>
    </location>
</feature>
<evidence type="ECO:0000313" key="2">
    <source>
        <dbReference type="EMBL" id="CAG2250131.1"/>
    </source>
</evidence>
<sequence>MSLKGSGEGGSTERLFKDSGYYHGDSQSHSTSIDEEIHTSFSSMSSSQRSAASGLVSRSIEKQLASNMDSENGDQKQDTSSGNGTMLEQDSGQYENVSMAKSDSGVAGEPSPRTPPSQETDVDTGAPVEQEEEVTERSEVTDTVQSPVHEDFYSVPSEPRQSDQSYQSIDSELFYSLPEKSPISFSGDRTEEVVYEELPDQPDGDDKSDGGDEDDDDNIGSVSDEESFEDVPSKLKKSADSDDLMQGYRDDGSSDVSDIFTDVSAALQRLNHTYENVTSKPSDHHASRFDSLRSKYTRPRTYPPVREPVYAKPMTRDTGYQQLLSSRDHHPYTTYQTSLPVSFRQQPTYATDRDDFYPDEEDSKVGDSTNKQGFIIKYTFHEKALNPFI</sequence>
<feature type="compositionally biased region" description="Gly residues" evidence="1">
    <location>
        <begin position="1"/>
        <end position="10"/>
    </location>
</feature>
<protein>
    <submittedName>
        <fullName evidence="2">Uncharacterized protein</fullName>
    </submittedName>
</protein>
<gene>
    <name evidence="2" type="ORF">MEDL_61861</name>
</gene>
<feature type="region of interest" description="Disordered" evidence="1">
    <location>
        <begin position="1"/>
        <end position="257"/>
    </location>
</feature>
<dbReference type="EMBL" id="CAJPWZ010003038">
    <property type="protein sequence ID" value="CAG2250131.1"/>
    <property type="molecule type" value="Genomic_DNA"/>
</dbReference>
<name>A0A8S3UVJ8_MYTED</name>
<dbReference type="OrthoDB" id="10357491at2759"/>
<proteinExistence type="predicted"/>